<feature type="compositionally biased region" description="Low complexity" evidence="1">
    <location>
        <begin position="239"/>
        <end position="250"/>
    </location>
</feature>
<evidence type="ECO:0000313" key="5">
    <source>
        <dbReference type="Proteomes" id="UP000325787"/>
    </source>
</evidence>
<reference evidence="5" key="1">
    <citation type="journal article" date="2021" name="Curr. Microbiol.">
        <title>Complete genome of nocamycin-producing strain Saccharothrix syringae NRRL B-16468 reveals the biosynthetic potential for secondary metabolites.</title>
        <authorList>
            <person name="Mo X."/>
            <person name="Yang S."/>
        </authorList>
    </citation>
    <scope>NUCLEOTIDE SEQUENCE [LARGE SCALE GENOMIC DNA]</scope>
    <source>
        <strain evidence="5">ATCC 51364 / DSM 43886 / JCM 6844 / KCTC 9398 / NBRC 14523 / NRRL B-16468 / INA 2240</strain>
    </source>
</reference>
<organism evidence="4 5">
    <name type="scientific">Saccharothrix syringae</name>
    <name type="common">Nocardiopsis syringae</name>
    <dbReference type="NCBI Taxonomy" id="103733"/>
    <lineage>
        <taxon>Bacteria</taxon>
        <taxon>Bacillati</taxon>
        <taxon>Actinomycetota</taxon>
        <taxon>Actinomycetes</taxon>
        <taxon>Pseudonocardiales</taxon>
        <taxon>Pseudonocardiaceae</taxon>
        <taxon>Saccharothrix</taxon>
    </lineage>
</organism>
<dbReference type="InterPro" id="IPR011600">
    <property type="entry name" value="Pept_C14_caspase"/>
</dbReference>
<evidence type="ECO:0000313" key="4">
    <source>
        <dbReference type="EMBL" id="QFZ18709.1"/>
    </source>
</evidence>
<dbReference type="Pfam" id="PF03781">
    <property type="entry name" value="FGE-sulfatase"/>
    <property type="match status" value="1"/>
</dbReference>
<dbReference type="KEGG" id="ssyi:EKG83_15685"/>
<dbReference type="InterPro" id="IPR018247">
    <property type="entry name" value="EF_Hand_1_Ca_BS"/>
</dbReference>
<gene>
    <name evidence="4" type="ORF">EKG83_15685</name>
</gene>
<dbReference type="PROSITE" id="PS00018">
    <property type="entry name" value="EF_HAND_1"/>
    <property type="match status" value="1"/>
</dbReference>
<keyword evidence="5" id="KW-1185">Reference proteome</keyword>
<dbReference type="InterPro" id="IPR051043">
    <property type="entry name" value="Sulfatase_Mod_Factor_Kinase"/>
</dbReference>
<dbReference type="GO" id="GO:0004197">
    <property type="term" value="F:cysteine-type endopeptidase activity"/>
    <property type="evidence" value="ECO:0007669"/>
    <property type="project" value="InterPro"/>
</dbReference>
<dbReference type="OrthoDB" id="4464809at2"/>
<dbReference type="PANTHER" id="PTHR23150">
    <property type="entry name" value="SULFATASE MODIFYING FACTOR 1, 2"/>
    <property type="match status" value="1"/>
</dbReference>
<dbReference type="InterPro" id="IPR005532">
    <property type="entry name" value="SUMF_dom"/>
</dbReference>
<dbReference type="Pfam" id="PF00656">
    <property type="entry name" value="Peptidase_C14"/>
    <property type="match status" value="1"/>
</dbReference>
<dbReference type="Gene3D" id="3.40.50.1460">
    <property type="match status" value="1"/>
</dbReference>
<dbReference type="InterPro" id="IPR016187">
    <property type="entry name" value="CTDL_fold"/>
</dbReference>
<evidence type="ECO:0000259" key="3">
    <source>
        <dbReference type="Pfam" id="PF03781"/>
    </source>
</evidence>
<dbReference type="GO" id="GO:0006508">
    <property type="term" value="P:proteolysis"/>
    <property type="evidence" value="ECO:0007669"/>
    <property type="project" value="InterPro"/>
</dbReference>
<accession>A0A5Q0GXK8</accession>
<sequence>MTSDDFRSTAFKALAVGNAHFPEDPHRLGRLNGPLNDVDAVCEALSVPGTGLFHCEPPLKDSAAQAVLDGVDRFFTEAQPDDCLLLYYSGHGRVDVHGDFYLCARDTDSGKSLSTPRVTGEQLRKIAFNSPAMLKVIVLDCCYADRFTAAYGDRQYVLAATRRSGNPLVPDAPGPDELSPFTAAFVAALGHAGLDTDHDGFITAHDVARHICDLAAEDPAVPFADEQWRGSGIVPIARSRPVPVARPSSRPVRKPRDPRVGRPKTAPPVRPGVLPDLVPVPPSGKPQFHLSRHLVTNGQFHAFLLDAGNERWHPEAVRRDPAARDYLRYWDGLDVAPDQERHPVVAVTPDAAAAYAAWAGRRLSRPLRLPRAEEWERAAAAGRDGDWAAEDVRSGRVCFRGTAQGGLSDVDDLAPNPYGLSDLLGNAWEICVDGAGRPVLRGGAFDTPAGRLRDEVPLPPDAPCRADTGFRCAC</sequence>
<dbReference type="GO" id="GO:0120147">
    <property type="term" value="F:formylglycine-generating oxidase activity"/>
    <property type="evidence" value="ECO:0007669"/>
    <property type="project" value="TreeGrafter"/>
</dbReference>
<dbReference type="AlphaFoldDB" id="A0A5Q0GXK8"/>
<feature type="domain" description="Peptidase C14 caspase" evidence="2">
    <location>
        <begin position="12"/>
        <end position="149"/>
    </location>
</feature>
<protein>
    <submittedName>
        <fullName evidence="4">Uncharacterized protein</fullName>
    </submittedName>
</protein>
<dbReference type="InterPro" id="IPR042095">
    <property type="entry name" value="SUMF_sf"/>
</dbReference>
<evidence type="ECO:0000259" key="2">
    <source>
        <dbReference type="Pfam" id="PF00656"/>
    </source>
</evidence>
<dbReference type="Proteomes" id="UP000325787">
    <property type="component" value="Chromosome"/>
</dbReference>
<dbReference type="PANTHER" id="PTHR23150:SF19">
    <property type="entry name" value="FORMYLGLYCINE-GENERATING ENZYME"/>
    <property type="match status" value="1"/>
</dbReference>
<dbReference type="InterPro" id="IPR029030">
    <property type="entry name" value="Caspase-like_dom_sf"/>
</dbReference>
<feature type="region of interest" description="Disordered" evidence="1">
    <location>
        <begin position="239"/>
        <end position="275"/>
    </location>
</feature>
<dbReference type="Gene3D" id="3.90.1580.10">
    <property type="entry name" value="paralog of FGE (formylglycine-generating enzyme)"/>
    <property type="match status" value="1"/>
</dbReference>
<feature type="domain" description="Sulfatase-modifying factor enzyme-like" evidence="3">
    <location>
        <begin position="286"/>
        <end position="457"/>
    </location>
</feature>
<name>A0A5Q0GXK8_SACSY</name>
<evidence type="ECO:0000256" key="1">
    <source>
        <dbReference type="SAM" id="MobiDB-lite"/>
    </source>
</evidence>
<proteinExistence type="predicted"/>
<dbReference type="EMBL" id="CP034550">
    <property type="protein sequence ID" value="QFZ18709.1"/>
    <property type="molecule type" value="Genomic_DNA"/>
</dbReference>
<dbReference type="SUPFAM" id="SSF56436">
    <property type="entry name" value="C-type lectin-like"/>
    <property type="match status" value="1"/>
</dbReference>
<dbReference type="RefSeq" id="WP_084716412.1">
    <property type="nucleotide sequence ID" value="NZ_CP034550.1"/>
</dbReference>
<dbReference type="SUPFAM" id="SSF52129">
    <property type="entry name" value="Caspase-like"/>
    <property type="match status" value="1"/>
</dbReference>